<reference evidence="2" key="1">
    <citation type="journal article" date="2020" name="Stud. Mycol.">
        <title>101 Dothideomycetes genomes: a test case for predicting lifestyles and emergence of pathogens.</title>
        <authorList>
            <person name="Haridas S."/>
            <person name="Albert R."/>
            <person name="Binder M."/>
            <person name="Bloem J."/>
            <person name="Labutti K."/>
            <person name="Salamov A."/>
            <person name="Andreopoulos B."/>
            <person name="Baker S."/>
            <person name="Barry K."/>
            <person name="Bills G."/>
            <person name="Bluhm B."/>
            <person name="Cannon C."/>
            <person name="Castanera R."/>
            <person name="Culley D."/>
            <person name="Daum C."/>
            <person name="Ezra D."/>
            <person name="Gonzalez J."/>
            <person name="Henrissat B."/>
            <person name="Kuo A."/>
            <person name="Liang C."/>
            <person name="Lipzen A."/>
            <person name="Lutzoni F."/>
            <person name="Magnuson J."/>
            <person name="Mondo S."/>
            <person name="Nolan M."/>
            <person name="Ohm R."/>
            <person name="Pangilinan J."/>
            <person name="Park H.-J."/>
            <person name="Ramirez L."/>
            <person name="Alfaro M."/>
            <person name="Sun H."/>
            <person name="Tritt A."/>
            <person name="Yoshinaga Y."/>
            <person name="Zwiers L.-H."/>
            <person name="Turgeon B."/>
            <person name="Goodwin S."/>
            <person name="Spatafora J."/>
            <person name="Crous P."/>
            <person name="Grigoriev I."/>
        </authorList>
    </citation>
    <scope>NUCLEOTIDE SEQUENCE</scope>
    <source>
        <strain evidence="2">CBS 627.86</strain>
    </source>
</reference>
<dbReference type="AlphaFoldDB" id="A0A6A5Z6A1"/>
<organism evidence="2 3">
    <name type="scientific">Lophiotrema nucula</name>
    <dbReference type="NCBI Taxonomy" id="690887"/>
    <lineage>
        <taxon>Eukaryota</taxon>
        <taxon>Fungi</taxon>
        <taxon>Dikarya</taxon>
        <taxon>Ascomycota</taxon>
        <taxon>Pezizomycotina</taxon>
        <taxon>Dothideomycetes</taxon>
        <taxon>Pleosporomycetidae</taxon>
        <taxon>Pleosporales</taxon>
        <taxon>Lophiotremataceae</taxon>
        <taxon>Lophiotrema</taxon>
    </lineage>
</organism>
<keyword evidence="1" id="KW-0732">Signal</keyword>
<evidence type="ECO:0000256" key="1">
    <source>
        <dbReference type="SAM" id="SignalP"/>
    </source>
</evidence>
<feature type="signal peptide" evidence="1">
    <location>
        <begin position="1"/>
        <end position="19"/>
    </location>
</feature>
<evidence type="ECO:0000313" key="3">
    <source>
        <dbReference type="Proteomes" id="UP000799770"/>
    </source>
</evidence>
<accession>A0A6A5Z6A1</accession>
<feature type="chain" id="PRO_5025679042" evidence="1">
    <location>
        <begin position="20"/>
        <end position="136"/>
    </location>
</feature>
<name>A0A6A5Z6A1_9PLEO</name>
<gene>
    <name evidence="2" type="ORF">BDV96DRAFT_647243</name>
</gene>
<evidence type="ECO:0000313" key="2">
    <source>
        <dbReference type="EMBL" id="KAF2114544.1"/>
    </source>
</evidence>
<keyword evidence="3" id="KW-1185">Reference proteome</keyword>
<sequence>MRFLALVPFCTALLPTAFAVDTWLLSFHEGVNCGGSEPASFGDTVTSGGCQNIGVSVALIWAKATGHLGWNSGDGGFIITVYQHPDCKTDGSDVLVSSLQYDGQCESLGFASTGKDQQSFQSYKVQYLNSDGNLED</sequence>
<dbReference type="EMBL" id="ML977325">
    <property type="protein sequence ID" value="KAF2114544.1"/>
    <property type="molecule type" value="Genomic_DNA"/>
</dbReference>
<protein>
    <submittedName>
        <fullName evidence="2">Uncharacterized protein</fullName>
    </submittedName>
</protein>
<dbReference type="Proteomes" id="UP000799770">
    <property type="component" value="Unassembled WGS sequence"/>
</dbReference>
<proteinExistence type="predicted"/>